<dbReference type="InterPro" id="IPR006379">
    <property type="entry name" value="HAD-SF_hydro_IIB"/>
</dbReference>
<dbReference type="SFLD" id="SFLDS00003">
    <property type="entry name" value="Haloacid_Dehalogenase"/>
    <property type="match status" value="1"/>
</dbReference>
<keyword evidence="2" id="KW-1185">Reference proteome</keyword>
<evidence type="ECO:0000313" key="2">
    <source>
        <dbReference type="Proteomes" id="UP000664601"/>
    </source>
</evidence>
<dbReference type="Pfam" id="PF08282">
    <property type="entry name" value="Hydrolase_3"/>
    <property type="match status" value="1"/>
</dbReference>
<dbReference type="Gene3D" id="3.30.1240.10">
    <property type="match status" value="1"/>
</dbReference>
<dbReference type="PANTHER" id="PTHR10000:SF25">
    <property type="entry name" value="PHOSPHATASE YKRA-RELATED"/>
    <property type="match status" value="1"/>
</dbReference>
<dbReference type="EMBL" id="JAFREM010000023">
    <property type="protein sequence ID" value="MBO1307376.1"/>
    <property type="molecule type" value="Genomic_DNA"/>
</dbReference>
<dbReference type="InterPro" id="IPR000150">
    <property type="entry name" value="Cof"/>
</dbReference>
<dbReference type="InterPro" id="IPR023214">
    <property type="entry name" value="HAD_sf"/>
</dbReference>
<dbReference type="PROSITE" id="PS01228">
    <property type="entry name" value="COF_1"/>
    <property type="match status" value="1"/>
</dbReference>
<dbReference type="RefSeq" id="WP_207674337.1">
    <property type="nucleotide sequence ID" value="NZ_JAFREM010000023.1"/>
</dbReference>
<reference evidence="1 2" key="1">
    <citation type="submission" date="2021-03" db="EMBL/GenBank/DDBJ databases">
        <title>Enterococcal diversity collection.</title>
        <authorList>
            <person name="Gilmore M.S."/>
            <person name="Schwartzman J."/>
            <person name="Van Tyne D."/>
            <person name="Martin M."/>
            <person name="Earl A.M."/>
            <person name="Manson A.L."/>
            <person name="Straub T."/>
            <person name="Salamzade R."/>
            <person name="Saavedra J."/>
            <person name="Lebreton F."/>
            <person name="Prichula J."/>
            <person name="Schaufler K."/>
            <person name="Gaca A."/>
            <person name="Sgardioli B."/>
            <person name="Wagenaar J."/>
            <person name="Strong T."/>
        </authorList>
    </citation>
    <scope>NUCLEOTIDE SEQUENCE [LARGE SCALE GENOMIC DNA]</scope>
    <source>
        <strain evidence="1 2">669A</strain>
    </source>
</reference>
<dbReference type="NCBIfam" id="TIGR01484">
    <property type="entry name" value="HAD-SF-IIB"/>
    <property type="match status" value="1"/>
</dbReference>
<dbReference type="Proteomes" id="UP000664601">
    <property type="component" value="Unassembled WGS sequence"/>
</dbReference>
<dbReference type="GO" id="GO:0016787">
    <property type="term" value="F:hydrolase activity"/>
    <property type="evidence" value="ECO:0007669"/>
    <property type="project" value="UniProtKB-KW"/>
</dbReference>
<dbReference type="SUPFAM" id="SSF56784">
    <property type="entry name" value="HAD-like"/>
    <property type="match status" value="1"/>
</dbReference>
<dbReference type="SFLD" id="SFLDG01140">
    <property type="entry name" value="C2.B:_Phosphomannomutase_and_P"/>
    <property type="match status" value="1"/>
</dbReference>
<dbReference type="InterPro" id="IPR036412">
    <property type="entry name" value="HAD-like_sf"/>
</dbReference>
<protein>
    <submittedName>
        <fullName evidence="1">Cof-type HAD-IIB family hydrolase</fullName>
    </submittedName>
</protein>
<sequence length="255" mass="28619">MYEAIAFFDLDGTLLNEKSQVSSEVGEAIGQLKKNKVLPIIATGRNEREIQQIKQDSHIASTVTMNGMMVKVDGTIVEANEIEPERCETMLHFARDLQDELAFHSTEQLFISGVNEFVQKSYDYFHLELPPIHPEAYREFTTNMILVLSEGNDSIYKEAFPEFTFYRNGPFCIDVVNRGINKGTGVQTVKDYLKLPDIPTFGFGDGINDVALLTACDHKIAMGNALTEVKEQADFITDKNTNGGIIKALKHYDLI</sequence>
<dbReference type="Gene3D" id="3.40.50.1000">
    <property type="entry name" value="HAD superfamily/HAD-like"/>
    <property type="match status" value="1"/>
</dbReference>
<gene>
    <name evidence="1" type="ORF">JZO70_14455</name>
</gene>
<organism evidence="1 2">
    <name type="scientific">Candidatus Enterococcus moelleringii</name>
    <dbReference type="NCBI Taxonomy" id="2815325"/>
    <lineage>
        <taxon>Bacteria</taxon>
        <taxon>Bacillati</taxon>
        <taxon>Bacillota</taxon>
        <taxon>Bacilli</taxon>
        <taxon>Lactobacillales</taxon>
        <taxon>Enterococcaceae</taxon>
        <taxon>Enterococcus</taxon>
    </lineage>
</organism>
<keyword evidence="1" id="KW-0378">Hydrolase</keyword>
<dbReference type="NCBIfam" id="TIGR00099">
    <property type="entry name" value="Cof-subfamily"/>
    <property type="match status" value="1"/>
</dbReference>
<name>A0ABS3LCL3_9ENTE</name>
<evidence type="ECO:0000313" key="1">
    <source>
        <dbReference type="EMBL" id="MBO1307376.1"/>
    </source>
</evidence>
<proteinExistence type="predicted"/>
<accession>A0ABS3LCL3</accession>
<dbReference type="PANTHER" id="PTHR10000">
    <property type="entry name" value="PHOSPHOSERINE PHOSPHATASE"/>
    <property type="match status" value="1"/>
</dbReference>
<comment type="caution">
    <text evidence="1">The sequence shown here is derived from an EMBL/GenBank/DDBJ whole genome shotgun (WGS) entry which is preliminary data.</text>
</comment>